<feature type="compositionally biased region" description="Polar residues" evidence="6">
    <location>
        <begin position="132"/>
        <end position="142"/>
    </location>
</feature>
<reference evidence="8" key="1">
    <citation type="submission" date="2021-01" db="EMBL/GenBank/DDBJ databases">
        <title>A chromosome-scale assembly of European eel, Anguilla anguilla.</title>
        <authorList>
            <person name="Henkel C."/>
            <person name="Jong-Raadsen S.A."/>
            <person name="Dufour S."/>
            <person name="Weltzien F.-A."/>
            <person name="Palstra A.P."/>
            <person name="Pelster B."/>
            <person name="Spaink H.P."/>
            <person name="Van Den Thillart G.E."/>
            <person name="Jansen H."/>
            <person name="Zahm M."/>
            <person name="Klopp C."/>
            <person name="Cedric C."/>
            <person name="Louis A."/>
            <person name="Berthelot C."/>
            <person name="Parey E."/>
            <person name="Roest Crollius H."/>
            <person name="Montfort J."/>
            <person name="Robinson-Rechavi M."/>
            <person name="Bucao C."/>
            <person name="Bouchez O."/>
            <person name="Gislard M."/>
            <person name="Lluch J."/>
            <person name="Milhes M."/>
            <person name="Lampietro C."/>
            <person name="Lopez Roques C."/>
            <person name="Donnadieu C."/>
            <person name="Braasch I."/>
            <person name="Desvignes T."/>
            <person name="Postlethwait J."/>
            <person name="Bobe J."/>
            <person name="Guiguen Y."/>
            <person name="Dirks R."/>
        </authorList>
    </citation>
    <scope>NUCLEOTIDE SEQUENCE</scope>
    <source>
        <strain evidence="8">Tag_6206</strain>
        <tissue evidence="8">Liver</tissue>
    </source>
</reference>
<dbReference type="InterPro" id="IPR051423">
    <property type="entry name" value="CD225/Dispanin"/>
</dbReference>
<feature type="region of interest" description="Disordered" evidence="6">
    <location>
        <begin position="25"/>
        <end position="60"/>
    </location>
</feature>
<evidence type="ECO:0000256" key="3">
    <source>
        <dbReference type="ARBA" id="ARBA00022692"/>
    </source>
</evidence>
<dbReference type="EMBL" id="JAFIRN010000017">
    <property type="protein sequence ID" value="KAG5831986.1"/>
    <property type="molecule type" value="Genomic_DNA"/>
</dbReference>
<comment type="similarity">
    <text evidence="2">Belongs to the CD225/Dispanin family.</text>
</comment>
<dbReference type="InterPro" id="IPR007593">
    <property type="entry name" value="CD225/Dispanin_fam"/>
</dbReference>
<feature type="compositionally biased region" description="Low complexity" evidence="6">
    <location>
        <begin position="115"/>
        <end position="129"/>
    </location>
</feature>
<dbReference type="Pfam" id="PF04505">
    <property type="entry name" value="CD225"/>
    <property type="match status" value="1"/>
</dbReference>
<evidence type="ECO:0000256" key="5">
    <source>
        <dbReference type="ARBA" id="ARBA00023136"/>
    </source>
</evidence>
<gene>
    <name evidence="8" type="ORF">ANANG_G00286330</name>
</gene>
<dbReference type="Proteomes" id="UP001044222">
    <property type="component" value="Chromosome 17"/>
</dbReference>
<dbReference type="PANTHER" id="PTHR14948:SF20">
    <property type="entry name" value="PROLINE-RICH TRANSMEMBRANE PROTEIN 2"/>
    <property type="match status" value="1"/>
</dbReference>
<keyword evidence="4 7" id="KW-1133">Transmembrane helix</keyword>
<keyword evidence="3 7" id="KW-0812">Transmembrane</keyword>
<evidence type="ECO:0000313" key="8">
    <source>
        <dbReference type="EMBL" id="KAG5831986.1"/>
    </source>
</evidence>
<accession>A0A9D3RIL4</accession>
<dbReference type="GO" id="GO:0016020">
    <property type="term" value="C:membrane"/>
    <property type="evidence" value="ECO:0007669"/>
    <property type="project" value="UniProtKB-SubCell"/>
</dbReference>
<comment type="subcellular location">
    <subcellularLocation>
        <location evidence="1">Membrane</location>
    </subcellularLocation>
</comment>
<feature type="region of interest" description="Disordered" evidence="6">
    <location>
        <begin position="76"/>
        <end position="144"/>
    </location>
</feature>
<dbReference type="PANTHER" id="PTHR14948">
    <property type="entry name" value="NG5"/>
    <property type="match status" value="1"/>
</dbReference>
<proteinExistence type="inferred from homology"/>
<dbReference type="AlphaFoldDB" id="A0A9D3RIL4"/>
<sequence>MAVNTNTAQPPLSPSAVPAVLEEELRAQSASLEPGPAPVTLQPVREEQSPAPGTPSQEHVQAQEDLMIMVNEEANKSNGVYPGPADSPPPSSRSSPPRQQQQQPKSHAYPNGRIRGSSRSGSLASMMASPRPSLSRQPSTITEGMGDGSKAHDYLFLAILSCFCPMWPFNIVALAYSVMSRNSLQLGNVDGARRLGRVAKVLSIFSLVGGVIIIITLLVVNWGLILKS</sequence>
<organism evidence="8 9">
    <name type="scientific">Anguilla anguilla</name>
    <name type="common">European freshwater eel</name>
    <name type="synonym">Muraena anguilla</name>
    <dbReference type="NCBI Taxonomy" id="7936"/>
    <lineage>
        <taxon>Eukaryota</taxon>
        <taxon>Metazoa</taxon>
        <taxon>Chordata</taxon>
        <taxon>Craniata</taxon>
        <taxon>Vertebrata</taxon>
        <taxon>Euteleostomi</taxon>
        <taxon>Actinopterygii</taxon>
        <taxon>Neopterygii</taxon>
        <taxon>Teleostei</taxon>
        <taxon>Anguilliformes</taxon>
        <taxon>Anguillidae</taxon>
        <taxon>Anguilla</taxon>
    </lineage>
</organism>
<comment type="caution">
    <text evidence="8">The sequence shown here is derived from an EMBL/GenBank/DDBJ whole genome shotgun (WGS) entry which is preliminary data.</text>
</comment>
<evidence type="ECO:0000256" key="7">
    <source>
        <dbReference type="SAM" id="Phobius"/>
    </source>
</evidence>
<dbReference type="OrthoDB" id="9665078at2759"/>
<name>A0A9D3RIL4_ANGAN</name>
<feature type="compositionally biased region" description="Low complexity" evidence="6">
    <location>
        <begin position="92"/>
        <end position="104"/>
    </location>
</feature>
<evidence type="ECO:0000256" key="6">
    <source>
        <dbReference type="SAM" id="MobiDB-lite"/>
    </source>
</evidence>
<evidence type="ECO:0000256" key="4">
    <source>
        <dbReference type="ARBA" id="ARBA00022989"/>
    </source>
</evidence>
<protein>
    <recommendedName>
        <fullName evidence="10">Proline-rich transmembrane protein 2</fullName>
    </recommendedName>
</protein>
<keyword evidence="5 7" id="KW-0472">Membrane</keyword>
<evidence type="ECO:0000313" key="9">
    <source>
        <dbReference type="Proteomes" id="UP001044222"/>
    </source>
</evidence>
<evidence type="ECO:0008006" key="10">
    <source>
        <dbReference type="Google" id="ProtNLM"/>
    </source>
</evidence>
<feature type="transmembrane region" description="Helical" evidence="7">
    <location>
        <begin position="154"/>
        <end position="178"/>
    </location>
</feature>
<keyword evidence="9" id="KW-1185">Reference proteome</keyword>
<evidence type="ECO:0000256" key="1">
    <source>
        <dbReference type="ARBA" id="ARBA00004370"/>
    </source>
</evidence>
<feature type="transmembrane region" description="Helical" evidence="7">
    <location>
        <begin position="198"/>
        <end position="224"/>
    </location>
</feature>
<evidence type="ECO:0000256" key="2">
    <source>
        <dbReference type="ARBA" id="ARBA00006843"/>
    </source>
</evidence>